<proteinExistence type="predicted"/>
<dbReference type="STRING" id="477680.SAMN05421788_1011176"/>
<keyword evidence="3" id="KW-1185">Reference proteome</keyword>
<evidence type="ECO:0000256" key="1">
    <source>
        <dbReference type="SAM" id="SignalP"/>
    </source>
</evidence>
<dbReference type="NCBIfam" id="TIGR04183">
    <property type="entry name" value="Por_Secre_tail"/>
    <property type="match status" value="1"/>
</dbReference>
<feature type="signal peptide" evidence="1">
    <location>
        <begin position="1"/>
        <end position="19"/>
    </location>
</feature>
<evidence type="ECO:0000313" key="2">
    <source>
        <dbReference type="EMBL" id="SIS78250.1"/>
    </source>
</evidence>
<dbReference type="InterPro" id="IPR026444">
    <property type="entry name" value="Secre_tail"/>
</dbReference>
<dbReference type="OrthoDB" id="600763at2"/>
<keyword evidence="1" id="KW-0732">Signal</keyword>
<reference evidence="3" key="1">
    <citation type="submission" date="2017-01" db="EMBL/GenBank/DDBJ databases">
        <authorList>
            <person name="Varghese N."/>
            <person name="Submissions S."/>
        </authorList>
    </citation>
    <scope>NUCLEOTIDE SEQUENCE [LARGE SCALE GENOMIC DNA]</scope>
    <source>
        <strain evidence="3">DSM 21054</strain>
    </source>
</reference>
<name>A0A173MQ08_9BACT</name>
<dbReference type="KEGG" id="fln:FLA_5795"/>
<dbReference type="RefSeq" id="WP_076376547.1">
    <property type="nucleotide sequence ID" value="NZ_AP017422.1"/>
</dbReference>
<sequence length="533" mass="59590">MNKVIIILLITLQGLCVQAQTSDIYIPANSTVGFFTTDTTAIFGNIKIDGTIILPTRSFVYFMGETWRNATANNIIDESLNGASAIGGTVRFTQISRPGTIPIQQKIFGSYTAASQTGTYFPNFQLDNASGLMVNDSSDIAIRNNLHFINGKIIISRANVVIGSPSRRGSITGFNENNYIVTGGSLFGGFLYRLRILPDESDSTVFPIGTSANSYTPFSMINHGEADDFRARVFSRVLEHGLFGINISDQSTNKTWIVANTKPIFNASIRFQHIIEDEGTAFSAGRKYSYVSHLNSAGWDTTGVFSTPKSPGTITTGQKLNNSATLTRTFRLSQPESFLFAEFVRSYGVDNPVNTFNFTAKRISPILALLNITVNNDNNVMYYEIQKRRLNVTNWEAVDTLMPANINGNHTYSWYDNDVYYTDIIQYRIRIIAPDGTYTYSVIRNIDGIAPDFFVQVFPNPGYDQFYLRLVNAPDVENMVVYDNYGQFLFSKVITNSLTPFNLGTYPQGNYYVVLYGKGKRKIMTEKVIKLNR</sequence>
<evidence type="ECO:0000313" key="3">
    <source>
        <dbReference type="Proteomes" id="UP000186917"/>
    </source>
</evidence>
<gene>
    <name evidence="2" type="ORF">SAMN05421788_1011176</name>
</gene>
<organism evidence="2 3">
    <name type="scientific">Filimonas lacunae</name>
    <dbReference type="NCBI Taxonomy" id="477680"/>
    <lineage>
        <taxon>Bacteria</taxon>
        <taxon>Pseudomonadati</taxon>
        <taxon>Bacteroidota</taxon>
        <taxon>Chitinophagia</taxon>
        <taxon>Chitinophagales</taxon>
        <taxon>Chitinophagaceae</taxon>
        <taxon>Filimonas</taxon>
    </lineage>
</organism>
<dbReference type="AlphaFoldDB" id="A0A173MQ08"/>
<dbReference type="Proteomes" id="UP000186917">
    <property type="component" value="Unassembled WGS sequence"/>
</dbReference>
<feature type="chain" id="PRO_5030023265" evidence="1">
    <location>
        <begin position="20"/>
        <end position="533"/>
    </location>
</feature>
<accession>A0A173MQ08</accession>
<dbReference type="EMBL" id="FTOR01000001">
    <property type="protein sequence ID" value="SIS78250.1"/>
    <property type="molecule type" value="Genomic_DNA"/>
</dbReference>
<protein>
    <submittedName>
        <fullName evidence="2">Por secretion system C-terminal sorting domain-containing protein</fullName>
    </submittedName>
</protein>